<evidence type="ECO:0000313" key="2">
    <source>
        <dbReference type="EMBL" id="GJT62417.1"/>
    </source>
</evidence>
<reference evidence="2" key="1">
    <citation type="journal article" date="2022" name="Int. J. Mol. Sci.">
        <title>Draft Genome of Tanacetum Coccineum: Genomic Comparison of Closely Related Tanacetum-Family Plants.</title>
        <authorList>
            <person name="Yamashiro T."/>
            <person name="Shiraishi A."/>
            <person name="Nakayama K."/>
            <person name="Satake H."/>
        </authorList>
    </citation>
    <scope>NUCLEOTIDE SEQUENCE</scope>
</reference>
<evidence type="ECO:0000313" key="3">
    <source>
        <dbReference type="Proteomes" id="UP001151760"/>
    </source>
</evidence>
<protein>
    <recommendedName>
        <fullName evidence="4">Retrotransposon gag domain-containing protein</fullName>
    </recommendedName>
</protein>
<name>A0ABQ5FGM0_9ASTR</name>
<dbReference type="EMBL" id="BQNB010017374">
    <property type="protein sequence ID" value="GJT62417.1"/>
    <property type="molecule type" value="Genomic_DNA"/>
</dbReference>
<feature type="region of interest" description="Disordered" evidence="1">
    <location>
        <begin position="176"/>
        <end position="196"/>
    </location>
</feature>
<sequence>MAEPILKKYTKSAQDESNPTEPNTDDNINIELSKELLMELKNNAYHGMFDEDVVDHIAKVLELLGLIKIPSVDSHQLRMKVFPLSLADDARQWWINEGEGKITTWEELVEKLFCKFYPESHNGEDKILDEGDNWGIDPLEFISQVNSSFENHMKMDERIKKVWFHSWMNGTHDEHDIEKGNELRQMKRKKDNKNDELPNKRVCKAEKFKAIKYSLGPNEEYIAIRRCEYNAWERNEDSMSQIYQEIFQKKDEGWKVTQME</sequence>
<organism evidence="2 3">
    <name type="scientific">Tanacetum coccineum</name>
    <dbReference type="NCBI Taxonomy" id="301880"/>
    <lineage>
        <taxon>Eukaryota</taxon>
        <taxon>Viridiplantae</taxon>
        <taxon>Streptophyta</taxon>
        <taxon>Embryophyta</taxon>
        <taxon>Tracheophyta</taxon>
        <taxon>Spermatophyta</taxon>
        <taxon>Magnoliopsida</taxon>
        <taxon>eudicotyledons</taxon>
        <taxon>Gunneridae</taxon>
        <taxon>Pentapetalae</taxon>
        <taxon>asterids</taxon>
        <taxon>campanulids</taxon>
        <taxon>Asterales</taxon>
        <taxon>Asteraceae</taxon>
        <taxon>Asteroideae</taxon>
        <taxon>Anthemideae</taxon>
        <taxon>Anthemidinae</taxon>
        <taxon>Tanacetum</taxon>
    </lineage>
</organism>
<feature type="compositionally biased region" description="Polar residues" evidence="1">
    <location>
        <begin position="11"/>
        <end position="27"/>
    </location>
</feature>
<evidence type="ECO:0008006" key="4">
    <source>
        <dbReference type="Google" id="ProtNLM"/>
    </source>
</evidence>
<feature type="region of interest" description="Disordered" evidence="1">
    <location>
        <begin position="1"/>
        <end position="27"/>
    </location>
</feature>
<keyword evidence="3" id="KW-1185">Reference proteome</keyword>
<dbReference type="Proteomes" id="UP001151760">
    <property type="component" value="Unassembled WGS sequence"/>
</dbReference>
<gene>
    <name evidence="2" type="ORF">Tco_1005950</name>
</gene>
<evidence type="ECO:0000256" key="1">
    <source>
        <dbReference type="SAM" id="MobiDB-lite"/>
    </source>
</evidence>
<proteinExistence type="predicted"/>
<comment type="caution">
    <text evidence="2">The sequence shown here is derived from an EMBL/GenBank/DDBJ whole genome shotgun (WGS) entry which is preliminary data.</text>
</comment>
<accession>A0ABQ5FGM0</accession>
<reference evidence="2" key="2">
    <citation type="submission" date="2022-01" db="EMBL/GenBank/DDBJ databases">
        <authorList>
            <person name="Yamashiro T."/>
            <person name="Shiraishi A."/>
            <person name="Satake H."/>
            <person name="Nakayama K."/>
        </authorList>
    </citation>
    <scope>NUCLEOTIDE SEQUENCE</scope>
</reference>
<feature type="compositionally biased region" description="Basic and acidic residues" evidence="1">
    <location>
        <begin position="176"/>
        <end position="185"/>
    </location>
</feature>